<dbReference type="AlphaFoldDB" id="A0A8J4B0J6"/>
<feature type="compositionally biased region" description="Low complexity" evidence="1">
    <location>
        <begin position="171"/>
        <end position="196"/>
    </location>
</feature>
<feature type="region of interest" description="Disordered" evidence="1">
    <location>
        <begin position="579"/>
        <end position="637"/>
    </location>
</feature>
<evidence type="ECO:0000256" key="1">
    <source>
        <dbReference type="SAM" id="MobiDB-lite"/>
    </source>
</evidence>
<reference evidence="2" key="1">
    <citation type="journal article" date="2021" name="Proc. Natl. Acad. Sci. U.S.A.">
        <title>Three genomes in the algal genus Volvox reveal the fate of a haploid sex-determining region after a transition to homothallism.</title>
        <authorList>
            <person name="Yamamoto K."/>
            <person name="Hamaji T."/>
            <person name="Kawai-Toyooka H."/>
            <person name="Matsuzaki R."/>
            <person name="Takahashi F."/>
            <person name="Nishimura Y."/>
            <person name="Kawachi M."/>
            <person name="Noguchi H."/>
            <person name="Minakuchi Y."/>
            <person name="Umen J.G."/>
            <person name="Toyoda A."/>
            <person name="Nozaki H."/>
        </authorList>
    </citation>
    <scope>NUCLEOTIDE SEQUENCE</scope>
    <source>
        <strain evidence="2">NIES-3780</strain>
    </source>
</reference>
<feature type="compositionally biased region" description="Low complexity" evidence="1">
    <location>
        <begin position="598"/>
        <end position="613"/>
    </location>
</feature>
<feature type="region of interest" description="Disordered" evidence="1">
    <location>
        <begin position="134"/>
        <end position="218"/>
    </location>
</feature>
<dbReference type="EMBL" id="BNCO01000010">
    <property type="protein sequence ID" value="GIL51089.1"/>
    <property type="molecule type" value="Genomic_DNA"/>
</dbReference>
<name>A0A8J4B0J6_9CHLO</name>
<feature type="region of interest" description="Disordered" evidence="1">
    <location>
        <begin position="301"/>
        <end position="323"/>
    </location>
</feature>
<evidence type="ECO:0000313" key="2">
    <source>
        <dbReference type="EMBL" id="GIL51089.1"/>
    </source>
</evidence>
<feature type="region of interest" description="Disordered" evidence="1">
    <location>
        <begin position="661"/>
        <end position="717"/>
    </location>
</feature>
<proteinExistence type="predicted"/>
<dbReference type="Proteomes" id="UP000747399">
    <property type="component" value="Unassembled WGS sequence"/>
</dbReference>
<feature type="region of interest" description="Disordered" evidence="1">
    <location>
        <begin position="433"/>
        <end position="453"/>
    </location>
</feature>
<organism evidence="2 3">
    <name type="scientific">Volvox africanus</name>
    <dbReference type="NCBI Taxonomy" id="51714"/>
    <lineage>
        <taxon>Eukaryota</taxon>
        <taxon>Viridiplantae</taxon>
        <taxon>Chlorophyta</taxon>
        <taxon>core chlorophytes</taxon>
        <taxon>Chlorophyceae</taxon>
        <taxon>CS clade</taxon>
        <taxon>Chlamydomonadales</taxon>
        <taxon>Volvocaceae</taxon>
        <taxon>Volvox</taxon>
    </lineage>
</organism>
<accession>A0A8J4B0J6</accession>
<sequence>MASSEGVIFRWEAFNRWCDEYADNHNGMKPKVEDVRKWHRENAEKVWPDSNERPSVFLAVSHNKGRRVRGHKTCEYYKRYRAGKAAEQQLAARLQPAALSGRRILAVTAAARKHNTDCVRTLVKRPSPEGFAALGLESQEGDGELPSLGHADKRRRMRSAADGLVDRRPVRPAASARRSSSDGFSKSSSWASGAETSQDHDERDDDSGSGVAEAVQARAARHCAAHPSYLHTRAQMGGAHSGVHITLVRRDADGRTIQVETQPLRGGLHRDFGLQQSNFPYCTLMDQMALQGLGSGVGGLGRQPCQPLDASGDEDNQGSSDAELQEGAVGVEPDQVQLQTQTLETHRAPNEHCQSSPRGQQQAGCAGIGAGAQGWDWAEQLAGLQHPGVAPLVCRRVRSGNALGQQRCAPQFCRFVSSPLGSVPLYSMGGAAASSVNGDKATGRTRRTHRNSSGFEVPRVPVCLAKDPLDLLAEAACDVLDSPRGEGQQGIDEEGCAGGGELVDRPMEIEGKKELVATVVEGSNASDLDYPSCGVPGGSRDGDCHQPKCTVVEPHPKPEPNYELRCGCGEACKAASSVCTSPTGHGDRESGQPQLHGAAKAASAAAEVSEQQVTASDDEQLGMPSLPKDTGDYADGRVPAARPTALFDSVGACDANVHGAVATGSGSVPGPEDACGTDQRNRPLNGRQAAPSPSADFVAASHGPKQAPPSPSSTVSVEDAAKAFPGTAGGNASKAIGICVAAQELRLPEALLAGVGCCNGSNVVAAPASASPSTCTASFSNRPDAQLPLCTAEVDAGLASRAAANVAAANLAVALLHEQQARLPLNVPTGGLGMALGPLGGLPSCLPLAALTLPGASALSAPPISAPPIAPPPLLLSAQARSMGSVLPAAPALTAVAAASPLITDASALGGVLAGAGTAGGASGQFLPMMRLLQIQLATRGLDPNSCHE</sequence>
<protein>
    <submittedName>
        <fullName evidence="2">Uncharacterized protein</fullName>
    </submittedName>
</protein>
<gene>
    <name evidence="2" type="ORF">Vafri_7150</name>
</gene>
<keyword evidence="3" id="KW-1185">Reference proteome</keyword>
<comment type="caution">
    <text evidence="2">The sequence shown here is derived from an EMBL/GenBank/DDBJ whole genome shotgun (WGS) entry which is preliminary data.</text>
</comment>
<evidence type="ECO:0000313" key="3">
    <source>
        <dbReference type="Proteomes" id="UP000747399"/>
    </source>
</evidence>